<protein>
    <submittedName>
        <fullName evidence="1">Cell adhesion protein</fullName>
    </submittedName>
</protein>
<dbReference type="RefSeq" id="WP_078186916.1">
    <property type="nucleotide sequence ID" value="NZ_MUAU01000060.1"/>
</dbReference>
<dbReference type="EMBL" id="MUAU01000060">
    <property type="protein sequence ID" value="OOR73725.1"/>
    <property type="molecule type" value="Genomic_DNA"/>
</dbReference>
<sequence length="504" mass="57200">MAKIGDVLYVPENGWIRFDDVPNKNLIEYVGEWKLYQHPTQYGESHYYTEQKGASLRVGFSGPSLRLIARTYPGNKPNNTTVIIDGIKETFTENMTEKNRVLVYEKTGLSEGNHLVEIITPSDENWLNFNIDAFDVKEGHKLIHPNKVNQKPNVSLYKRENGKIFLDDFDSINPEWIISPSDSFSIAARKGFIRLNHTADKDVMLLINKPQGDIAIQVIADYTPDVEGDKGGLIIYQNADNKIEFLESHSINSSKEHREWLATSTGEQWDFYSKVDATFDYADSDKLEATKIGVVLKKGVADPYKPLDIDRIIITSGHKLKLRQLFPNNRVILRDENGAILSVNQVGKLNTGIDINLPSLEFQGTIEVYDEQNSLIAEKKALFYGGDIYNMGSPLKIVMDSKELNDTDPTNLGNMIEGKRIIKMMVQNENSVAVHNLKISIEQYMEKVGYTWANISLDSLAWVKQISINTLSANSSREFWVLVTKDLNYIGFEPILFNIKLQHD</sequence>
<accession>A0A9X6GEP8</accession>
<comment type="caution">
    <text evidence="1">The sequence shown here is derived from an EMBL/GenBank/DDBJ whole genome shotgun (WGS) entry which is preliminary data.</text>
</comment>
<organism evidence="1 2">
    <name type="scientific">Bacillus cereus</name>
    <dbReference type="NCBI Taxonomy" id="1396"/>
    <lineage>
        <taxon>Bacteria</taxon>
        <taxon>Bacillati</taxon>
        <taxon>Bacillota</taxon>
        <taxon>Bacilli</taxon>
        <taxon>Bacillales</taxon>
        <taxon>Bacillaceae</taxon>
        <taxon>Bacillus</taxon>
        <taxon>Bacillus cereus group</taxon>
    </lineage>
</organism>
<proteinExistence type="predicted"/>
<evidence type="ECO:0000313" key="2">
    <source>
        <dbReference type="Proteomes" id="UP000190641"/>
    </source>
</evidence>
<dbReference type="Proteomes" id="UP000190641">
    <property type="component" value="Unassembled WGS sequence"/>
</dbReference>
<evidence type="ECO:0000313" key="1">
    <source>
        <dbReference type="EMBL" id="OOR73725.1"/>
    </source>
</evidence>
<reference evidence="1 2" key="1">
    <citation type="submission" date="2017-01" db="EMBL/GenBank/DDBJ databases">
        <title>Bacillus cereus isolates.</title>
        <authorList>
            <person name="Beno S.M."/>
        </authorList>
    </citation>
    <scope>NUCLEOTIDE SEQUENCE [LARGE SCALE GENOMIC DNA]</scope>
    <source>
        <strain evidence="1 2">FSL K6-1030</strain>
    </source>
</reference>
<dbReference type="AlphaFoldDB" id="A0A9X6GEP8"/>
<gene>
    <name evidence="1" type="ORF">BLX06_17680</name>
</gene>
<name>A0A9X6GEP8_BACCE</name>
<dbReference type="Gene3D" id="2.60.120.260">
    <property type="entry name" value="Galactose-binding domain-like"/>
    <property type="match status" value="1"/>
</dbReference>